<organism evidence="2 3">
    <name type="scientific">Fusarium vanettenii (strain ATCC MYA-4622 / CBS 123669 / FGSC 9596 / NRRL 45880 / 77-13-4)</name>
    <name type="common">Fusarium solani subsp. pisi</name>
    <dbReference type="NCBI Taxonomy" id="660122"/>
    <lineage>
        <taxon>Eukaryota</taxon>
        <taxon>Fungi</taxon>
        <taxon>Dikarya</taxon>
        <taxon>Ascomycota</taxon>
        <taxon>Pezizomycotina</taxon>
        <taxon>Sordariomycetes</taxon>
        <taxon>Hypocreomycetidae</taxon>
        <taxon>Hypocreales</taxon>
        <taxon>Nectriaceae</taxon>
        <taxon>Fusarium</taxon>
        <taxon>Fusarium solani species complex</taxon>
        <taxon>Fusarium vanettenii</taxon>
    </lineage>
</organism>
<dbReference type="VEuPathDB" id="FungiDB:NECHADRAFT_76641"/>
<feature type="compositionally biased region" description="Polar residues" evidence="1">
    <location>
        <begin position="56"/>
        <end position="66"/>
    </location>
</feature>
<reference evidence="2 3" key="1">
    <citation type="journal article" date="2009" name="PLoS Genet.">
        <title>The genome of Nectria haematococca: contribution of supernumerary chromosomes to gene expansion.</title>
        <authorList>
            <person name="Coleman J.J."/>
            <person name="Rounsley S.D."/>
            <person name="Rodriguez-Carres M."/>
            <person name="Kuo A."/>
            <person name="Wasmann C.C."/>
            <person name="Grimwood J."/>
            <person name="Schmutz J."/>
            <person name="Taga M."/>
            <person name="White G.J."/>
            <person name="Zhou S."/>
            <person name="Schwartz D.C."/>
            <person name="Freitag M."/>
            <person name="Ma L.J."/>
            <person name="Danchin E.G."/>
            <person name="Henrissat B."/>
            <person name="Coutinho P.M."/>
            <person name="Nelson D.R."/>
            <person name="Straney D."/>
            <person name="Napoli C.A."/>
            <person name="Barker B.M."/>
            <person name="Gribskov M."/>
            <person name="Rep M."/>
            <person name="Kroken S."/>
            <person name="Molnar I."/>
            <person name="Rensing C."/>
            <person name="Kennell J.C."/>
            <person name="Zamora J."/>
            <person name="Farman M.L."/>
            <person name="Selker E.U."/>
            <person name="Salamov A."/>
            <person name="Shapiro H."/>
            <person name="Pangilinan J."/>
            <person name="Lindquist E."/>
            <person name="Lamers C."/>
            <person name="Grigoriev I.V."/>
            <person name="Geiser D.M."/>
            <person name="Covert S.F."/>
            <person name="Temporini E."/>
            <person name="Vanetten H.D."/>
        </authorList>
    </citation>
    <scope>NUCLEOTIDE SEQUENCE [LARGE SCALE GENOMIC DNA]</scope>
    <source>
        <strain evidence="3">ATCC MYA-4622 / CBS 123669 / FGSC 9596 / NRRL 45880 / 77-13-4</strain>
    </source>
</reference>
<sequence>MASEVAVGGVAAPSATSRRPGCGVAHGTSPGMPALEEVARTRSLPLEIRRTPPAQNPVTPAGTQSPDLHVGAQTINPPIGNTQNAVPHTQNPVTSTSDTQDPDSPTGTQNPVIPTGNTQNPDPPAGIHRTRNAHPPATNRLPPQPAIRGALMHMVPYVTECRVCDAY</sequence>
<proteinExistence type="predicted"/>
<dbReference type="AlphaFoldDB" id="C7Z4U6"/>
<keyword evidence="3" id="KW-1185">Reference proteome</keyword>
<dbReference type="Proteomes" id="UP000005206">
    <property type="component" value="Chromosome 2"/>
</dbReference>
<dbReference type="RefSeq" id="XP_003046698.1">
    <property type="nucleotide sequence ID" value="XM_003046652.1"/>
</dbReference>
<feature type="compositionally biased region" description="Polar residues" evidence="1">
    <location>
        <begin position="73"/>
        <end position="120"/>
    </location>
</feature>
<evidence type="ECO:0000256" key="1">
    <source>
        <dbReference type="SAM" id="MobiDB-lite"/>
    </source>
</evidence>
<evidence type="ECO:0000313" key="2">
    <source>
        <dbReference type="EMBL" id="EEU40985.1"/>
    </source>
</evidence>
<dbReference type="GeneID" id="9678228"/>
<dbReference type="InParanoid" id="C7Z4U6"/>
<evidence type="ECO:0000313" key="3">
    <source>
        <dbReference type="Proteomes" id="UP000005206"/>
    </source>
</evidence>
<dbReference type="EMBL" id="GG698910">
    <property type="protein sequence ID" value="EEU40985.1"/>
    <property type="molecule type" value="Genomic_DNA"/>
</dbReference>
<accession>C7Z4U6</accession>
<dbReference type="HOGENOM" id="CLU_1595004_0_0_1"/>
<protein>
    <submittedName>
        <fullName evidence="2">Uncharacterized protein</fullName>
    </submittedName>
</protein>
<gene>
    <name evidence="2" type="ORF">NECHADRAFT_76641</name>
</gene>
<name>C7Z4U6_FUSV7</name>
<dbReference type="KEGG" id="nhe:NECHADRAFT_76641"/>
<feature type="region of interest" description="Disordered" evidence="1">
    <location>
        <begin position="1"/>
        <end position="140"/>
    </location>
</feature>